<protein>
    <recommendedName>
        <fullName evidence="4">Dual-action HEIGH metallo-peptidase</fullName>
    </recommendedName>
</protein>
<dbReference type="RefSeq" id="WP_012787851.1">
    <property type="nucleotide sequence ID" value="NC_013132.1"/>
</dbReference>
<evidence type="ECO:0000313" key="3">
    <source>
        <dbReference type="Proteomes" id="UP000002215"/>
    </source>
</evidence>
<dbReference type="Proteomes" id="UP000002215">
    <property type="component" value="Chromosome"/>
</dbReference>
<name>A0A979FYX9_CHIPD</name>
<dbReference type="GO" id="GO:0008237">
    <property type="term" value="F:metallopeptidase activity"/>
    <property type="evidence" value="ECO:0007669"/>
    <property type="project" value="InterPro"/>
</dbReference>
<evidence type="ECO:0000256" key="1">
    <source>
        <dbReference type="SAM" id="SignalP"/>
    </source>
</evidence>
<dbReference type="EMBL" id="CP001699">
    <property type="protein sequence ID" value="ACU57675.1"/>
    <property type="molecule type" value="Genomic_DNA"/>
</dbReference>
<dbReference type="SUPFAM" id="SSF55486">
    <property type="entry name" value="Metalloproteases ('zincins'), catalytic domain"/>
    <property type="match status" value="1"/>
</dbReference>
<dbReference type="PROSITE" id="PS51257">
    <property type="entry name" value="PROKAR_LIPOPROTEIN"/>
    <property type="match status" value="1"/>
</dbReference>
<accession>A0A979FYX9</accession>
<reference evidence="2 3" key="2">
    <citation type="journal article" date="2010" name="Stand. Genomic Sci.">
        <title>Complete genome sequence of Chitinophaga pinensis type strain (UQM 2034).</title>
        <authorList>
            <person name="Glavina Del Rio T."/>
            <person name="Abt B."/>
            <person name="Spring S."/>
            <person name="Lapidus A."/>
            <person name="Nolan M."/>
            <person name="Tice H."/>
            <person name="Copeland A."/>
            <person name="Cheng J.F."/>
            <person name="Chen F."/>
            <person name="Bruce D."/>
            <person name="Goodwin L."/>
            <person name="Pitluck S."/>
            <person name="Ivanova N."/>
            <person name="Mavromatis K."/>
            <person name="Mikhailova N."/>
            <person name="Pati A."/>
            <person name="Chen A."/>
            <person name="Palaniappan K."/>
            <person name="Land M."/>
            <person name="Hauser L."/>
            <person name="Chang Y.J."/>
            <person name="Jeffries C.D."/>
            <person name="Chain P."/>
            <person name="Saunders E."/>
            <person name="Detter J.C."/>
            <person name="Brettin T."/>
            <person name="Rohde M."/>
            <person name="Goker M."/>
            <person name="Bristow J."/>
            <person name="Eisen J.A."/>
            <person name="Markowitz V."/>
            <person name="Hugenholtz P."/>
            <person name="Kyrpides N.C."/>
            <person name="Klenk H.P."/>
            <person name="Lucas S."/>
        </authorList>
    </citation>
    <scope>NUCLEOTIDE SEQUENCE [LARGE SCALE GENOMIC DNA]</scope>
    <source>
        <strain evidence="3">ATCC 43595 / DSM 2588 / LMG 13176 / NBRC 15968 / NCIMB 11800 / UQM 2034</strain>
    </source>
</reference>
<proteinExistence type="predicted"/>
<sequence>MRTRIASLAVTITAMSAFLFACKKEDAQTRSQVLVNHEIQARVDEKYLQKIHDLGFDTSGVKNYDSIFVVEGDRAISRKFLDEYNVRKDANAKYATATNLWTLGTQIKVFLPSTVLGESRYYNGAVKAIQEWNSAHSALSFYATYYATDPAYSFQIVYGTLPSGVYAMGDYPGFSNFNGVNGYQIILNKTLIDSQNLSADQIAWLIAHEIGHMMGLRHSDWNTQGEGVADNGQVIGNVDLPAFTEADAAGSIMRKNFVPSTNDGFILFNESGKDAEVIRALYPGSACNLYPHINLPASGTQATYNNIGTLYPSYRVKLSELIAVEWDIKNSANVSVATWNDSDISFHFPSNLPKGTYNVFHRVRTTTCPNGTQIVKLIQIL</sequence>
<dbReference type="OrthoDB" id="626541at2"/>
<reference evidence="3" key="1">
    <citation type="submission" date="2009-08" db="EMBL/GenBank/DDBJ databases">
        <title>The complete genome of Chitinophaga pinensis DSM 2588.</title>
        <authorList>
            <consortium name="US DOE Joint Genome Institute (JGI-PGF)"/>
            <person name="Lucas S."/>
            <person name="Copeland A."/>
            <person name="Lapidus A."/>
            <person name="Glavina del Rio T."/>
            <person name="Dalin E."/>
            <person name="Tice H."/>
            <person name="Bruce D."/>
            <person name="Goodwin L."/>
            <person name="Pitluck S."/>
            <person name="Kyrpides N."/>
            <person name="Mavromatis K."/>
            <person name="Ivanova N."/>
            <person name="Mikhailova N."/>
            <person name="Sims D."/>
            <person name="Meinche L."/>
            <person name="Brettin T."/>
            <person name="Detter J.C."/>
            <person name="Han C."/>
            <person name="Larimer F."/>
            <person name="Land M."/>
            <person name="Hauser L."/>
            <person name="Markowitz V."/>
            <person name="Cheng J.-F."/>
            <person name="Hugenholtz P."/>
            <person name="Woyke T."/>
            <person name="Wu D."/>
            <person name="Spring S."/>
            <person name="Klenk H.-P."/>
            <person name="Eisen J.A."/>
        </authorList>
    </citation>
    <scope>NUCLEOTIDE SEQUENCE [LARGE SCALE GENOMIC DNA]</scope>
    <source>
        <strain evidence="3">ATCC 43595 / DSM 2588 / LMG 13176 / NBRC 15968 / NCIMB 11800 / UQM 2034</strain>
    </source>
</reference>
<evidence type="ECO:0008006" key="4">
    <source>
        <dbReference type="Google" id="ProtNLM"/>
    </source>
</evidence>
<dbReference type="Gene3D" id="3.40.390.10">
    <property type="entry name" value="Collagenase (Catalytic Domain)"/>
    <property type="match status" value="1"/>
</dbReference>
<feature type="chain" id="PRO_5038053575" description="Dual-action HEIGH metallo-peptidase" evidence="1">
    <location>
        <begin position="22"/>
        <end position="381"/>
    </location>
</feature>
<gene>
    <name evidence="2" type="ordered locus">Cpin_0174</name>
</gene>
<feature type="signal peptide" evidence="1">
    <location>
        <begin position="1"/>
        <end position="21"/>
    </location>
</feature>
<dbReference type="Pfam" id="PF12388">
    <property type="entry name" value="Peptidase_M57"/>
    <property type="match status" value="1"/>
</dbReference>
<dbReference type="AlphaFoldDB" id="A0A979FYX9"/>
<keyword evidence="1" id="KW-0732">Signal</keyword>
<dbReference type="KEGG" id="cpi:Cpin_0174"/>
<evidence type="ECO:0000313" key="2">
    <source>
        <dbReference type="EMBL" id="ACU57675.1"/>
    </source>
</evidence>
<dbReference type="InterPro" id="IPR024653">
    <property type="entry name" value="Peptidase_M10/M27/M57"/>
</dbReference>
<organism evidence="2 3">
    <name type="scientific">Chitinophaga pinensis (strain ATCC 43595 / DSM 2588 / LMG 13176 / NBRC 15968 / NCIMB 11800 / UQM 2034)</name>
    <dbReference type="NCBI Taxonomy" id="485918"/>
    <lineage>
        <taxon>Bacteria</taxon>
        <taxon>Pseudomonadati</taxon>
        <taxon>Bacteroidota</taxon>
        <taxon>Chitinophagia</taxon>
        <taxon>Chitinophagales</taxon>
        <taxon>Chitinophagaceae</taxon>
        <taxon>Chitinophaga</taxon>
    </lineage>
</organism>
<dbReference type="InterPro" id="IPR024079">
    <property type="entry name" value="MetalloPept_cat_dom_sf"/>
</dbReference>